<name>A0A3M2KRX7_9ACTN</name>
<dbReference type="Proteomes" id="UP000278673">
    <property type="component" value="Unassembled WGS sequence"/>
</dbReference>
<keyword evidence="3" id="KW-1185">Reference proteome</keyword>
<protein>
    <submittedName>
        <fullName evidence="2">Uncharacterized protein</fullName>
    </submittedName>
</protein>
<dbReference type="InterPro" id="IPR043148">
    <property type="entry name" value="TagF_C"/>
</dbReference>
<feature type="region of interest" description="Disordered" evidence="1">
    <location>
        <begin position="390"/>
        <end position="414"/>
    </location>
</feature>
<gene>
    <name evidence="2" type="ORF">EBN88_28900</name>
</gene>
<accession>A0A3M2KRX7</accession>
<evidence type="ECO:0000256" key="1">
    <source>
        <dbReference type="SAM" id="MobiDB-lite"/>
    </source>
</evidence>
<proteinExistence type="predicted"/>
<sequence>MTDNSTRVEPALVQRGQWITVPDQKSVLAVVHTLVYAERLRQVVELIESDFRVQVVYTVAPHAFGAGLARSLEEQGVTVIPWEQAVRTRFDLALAAGSRGIHLLRAPVVRLPHGGGQIKLLRKAEGATDHELRVASMLSRQYLTHEGRVVPAALVLAHERDRETLARSCPEALPVTHVVGDPHYDRLLVSRARRAEYRKALGLRSGERLLFVTSTWGESSAFGRFDALLPRLLRELPPNVKTMLFLHPNLHATYGSWQLRQWLGGGAARRVRLAHTSEDWVPPLVASDWILGDAGSVTSYGALTGRPILLSRFPVNEIAPDSSAALLARTAPALTPARPLAEQLAYAEETYDAAGHRRAAARLTSRPGTFHRRMRALLYRLLGLAEPAHRPVVRPAGPPAQLAGRRRTERRTAA</sequence>
<comment type="caution">
    <text evidence="2">The sequence shown here is derived from an EMBL/GenBank/DDBJ whole genome shotgun (WGS) entry which is preliminary data.</text>
</comment>
<dbReference type="EMBL" id="RFFJ01000316">
    <property type="protein sequence ID" value="RMI27754.1"/>
    <property type="molecule type" value="Genomic_DNA"/>
</dbReference>
<reference evidence="2 3" key="1">
    <citation type="submission" date="2018-10" db="EMBL/GenBank/DDBJ databases">
        <title>Isolation, diversity and antifungal activity of actinobacteria from wheat.</title>
        <authorList>
            <person name="Han C."/>
        </authorList>
    </citation>
    <scope>NUCLEOTIDE SEQUENCE [LARGE SCALE GENOMIC DNA]</scope>
    <source>
        <strain evidence="2 3">NEAU-YY642</strain>
    </source>
</reference>
<evidence type="ECO:0000313" key="2">
    <source>
        <dbReference type="EMBL" id="RMI27754.1"/>
    </source>
</evidence>
<dbReference type="AlphaFoldDB" id="A0A3M2KRX7"/>
<evidence type="ECO:0000313" key="3">
    <source>
        <dbReference type="Proteomes" id="UP000278673"/>
    </source>
</evidence>
<feature type="compositionally biased region" description="Basic residues" evidence="1">
    <location>
        <begin position="404"/>
        <end position="414"/>
    </location>
</feature>
<dbReference type="SUPFAM" id="SSF53756">
    <property type="entry name" value="UDP-Glycosyltransferase/glycogen phosphorylase"/>
    <property type="match status" value="1"/>
</dbReference>
<dbReference type="RefSeq" id="WP_122399958.1">
    <property type="nucleotide sequence ID" value="NZ_RFFJ01000316.1"/>
</dbReference>
<dbReference type="Gene3D" id="3.40.50.12580">
    <property type="match status" value="1"/>
</dbReference>
<organism evidence="2 3">
    <name type="scientific">Streptomyces triticirhizae</name>
    <dbReference type="NCBI Taxonomy" id="2483353"/>
    <lineage>
        <taxon>Bacteria</taxon>
        <taxon>Bacillati</taxon>
        <taxon>Actinomycetota</taxon>
        <taxon>Actinomycetes</taxon>
        <taxon>Kitasatosporales</taxon>
        <taxon>Streptomycetaceae</taxon>
        <taxon>Streptomyces</taxon>
    </lineage>
</organism>